<sequence length="529" mass="56320">MLTSDPGALAASYDYLVVGGGTAGDVLAARLSEDTDARVLLLEAGGAHHGVGAIRDATRWTSLLRGEHDWGYDYEPSERVNGRVLGIPRGRVLGGSSSVNAMLWYRGNRRDYDLWGENGATGWDFDALLPYFRLSEDWEGGANAYRGAGGPMRVETSKRPHAVAAAMLEAAPSVGIPVIDDPNAEDNEGAALANMNGLTRPGLPMERWSTARGYLDPALARPNLAVLTDAEVRRVVWRGSRAVGVVFSSGGRDVAVAADRGVVLTAGAIGTPRILWHSGVGDPEELAAVGLPTRLALRGVGRNYMDHPLLQGLSFRFRGDMGPLTDNGGGTMMNWRSSVADGRPDLHAFVAQTGQATPAVRERFPLGDEPAFAVSPGLMSARSVGWMRLVSPDPAVAPLIQPNFLDHPDDMTALVEAIDVVFDLLDAPAYRAVSDGALTPDRRLDAKEREEYVRDSVETFFHSSGTAKMGVDEMAVVDPSLRVHGADALWVADASVIPTLPTANTQACVVAVAERAAELIDGRSRIGTA</sequence>
<evidence type="ECO:0000313" key="10">
    <source>
        <dbReference type="Proteomes" id="UP001305498"/>
    </source>
</evidence>
<comment type="similarity">
    <text evidence="2 6">Belongs to the GMC oxidoreductase family.</text>
</comment>
<evidence type="ECO:0000256" key="1">
    <source>
        <dbReference type="ARBA" id="ARBA00001974"/>
    </source>
</evidence>
<proteinExistence type="inferred from homology"/>
<gene>
    <name evidence="9" type="ORF">N8K70_16520</name>
</gene>
<dbReference type="GO" id="GO:0050660">
    <property type="term" value="F:flavin adenine dinucleotide binding"/>
    <property type="evidence" value="ECO:0007669"/>
    <property type="project" value="InterPro"/>
</dbReference>
<protein>
    <submittedName>
        <fullName evidence="9">GMC family oxidoreductase N-terminal domain-containing protein</fullName>
    </submittedName>
</protein>
<evidence type="ECO:0000313" key="9">
    <source>
        <dbReference type="EMBL" id="WOF22976.1"/>
    </source>
</evidence>
<feature type="domain" description="Glucose-methanol-choline oxidoreductase N-terminal" evidence="8">
    <location>
        <begin position="267"/>
        <end position="281"/>
    </location>
</feature>
<dbReference type="RefSeq" id="WP_317139447.1">
    <property type="nucleotide sequence ID" value="NZ_CP118157.1"/>
</dbReference>
<dbReference type="EMBL" id="CP118157">
    <property type="protein sequence ID" value="WOF22976.1"/>
    <property type="molecule type" value="Genomic_DNA"/>
</dbReference>
<evidence type="ECO:0000259" key="8">
    <source>
        <dbReference type="PROSITE" id="PS00624"/>
    </source>
</evidence>
<accession>A0AA97FGC1</accession>
<evidence type="ECO:0000256" key="6">
    <source>
        <dbReference type="RuleBase" id="RU003968"/>
    </source>
</evidence>
<dbReference type="PANTHER" id="PTHR11552:SF147">
    <property type="entry name" value="CHOLINE DEHYDROGENASE, MITOCHONDRIAL"/>
    <property type="match status" value="1"/>
</dbReference>
<dbReference type="GO" id="GO:0016614">
    <property type="term" value="F:oxidoreductase activity, acting on CH-OH group of donors"/>
    <property type="evidence" value="ECO:0007669"/>
    <property type="project" value="InterPro"/>
</dbReference>
<dbReference type="Gene3D" id="3.30.560.10">
    <property type="entry name" value="Glucose Oxidase, domain 3"/>
    <property type="match status" value="1"/>
</dbReference>
<evidence type="ECO:0000259" key="7">
    <source>
        <dbReference type="PROSITE" id="PS00623"/>
    </source>
</evidence>
<dbReference type="PIRSF" id="PIRSF000137">
    <property type="entry name" value="Alcohol_oxidase"/>
    <property type="match status" value="1"/>
</dbReference>
<evidence type="ECO:0000256" key="3">
    <source>
        <dbReference type="ARBA" id="ARBA00022630"/>
    </source>
</evidence>
<feature type="domain" description="Glucose-methanol-choline oxidoreductase N-terminal" evidence="7">
    <location>
        <begin position="90"/>
        <end position="113"/>
    </location>
</feature>
<dbReference type="SUPFAM" id="SSF54373">
    <property type="entry name" value="FAD-linked reductases, C-terminal domain"/>
    <property type="match status" value="1"/>
</dbReference>
<feature type="binding site" evidence="5">
    <location>
        <position position="92"/>
    </location>
    <ligand>
        <name>FAD</name>
        <dbReference type="ChEBI" id="CHEBI:57692"/>
    </ligand>
</feature>
<comment type="cofactor">
    <cofactor evidence="1 5">
        <name>FAD</name>
        <dbReference type="ChEBI" id="CHEBI:57692"/>
    </cofactor>
</comment>
<dbReference type="PROSITE" id="PS00624">
    <property type="entry name" value="GMC_OXRED_2"/>
    <property type="match status" value="1"/>
</dbReference>
<dbReference type="InterPro" id="IPR012132">
    <property type="entry name" value="GMC_OxRdtase"/>
</dbReference>
<keyword evidence="4 5" id="KW-0274">FAD</keyword>
<dbReference type="Gene3D" id="3.50.50.60">
    <property type="entry name" value="FAD/NAD(P)-binding domain"/>
    <property type="match status" value="1"/>
</dbReference>
<evidence type="ECO:0000256" key="4">
    <source>
        <dbReference type="ARBA" id="ARBA00022827"/>
    </source>
</evidence>
<dbReference type="InterPro" id="IPR007867">
    <property type="entry name" value="GMC_OxRtase_C"/>
</dbReference>
<feature type="binding site" evidence="5">
    <location>
        <position position="232"/>
    </location>
    <ligand>
        <name>FAD</name>
        <dbReference type="ChEBI" id="CHEBI:57692"/>
    </ligand>
</feature>
<dbReference type="InterPro" id="IPR000172">
    <property type="entry name" value="GMC_OxRdtase_N"/>
</dbReference>
<dbReference type="SUPFAM" id="SSF51905">
    <property type="entry name" value="FAD/NAD(P)-binding domain"/>
    <property type="match status" value="1"/>
</dbReference>
<dbReference type="Pfam" id="PF00732">
    <property type="entry name" value="GMC_oxred_N"/>
    <property type="match status" value="1"/>
</dbReference>
<name>A0AA97FGC1_9MICO</name>
<keyword evidence="10" id="KW-1185">Reference proteome</keyword>
<keyword evidence="3 6" id="KW-0285">Flavoprotein</keyword>
<dbReference type="Pfam" id="PF05199">
    <property type="entry name" value="GMC_oxred_C"/>
    <property type="match status" value="1"/>
</dbReference>
<evidence type="ECO:0000256" key="5">
    <source>
        <dbReference type="PIRSR" id="PIRSR000137-2"/>
    </source>
</evidence>
<dbReference type="PANTHER" id="PTHR11552">
    <property type="entry name" value="GLUCOSE-METHANOL-CHOLINE GMC OXIDOREDUCTASE"/>
    <property type="match status" value="1"/>
</dbReference>
<organism evidence="9 10">
    <name type="scientific">Microbacterium betulae</name>
    <dbReference type="NCBI Taxonomy" id="2981139"/>
    <lineage>
        <taxon>Bacteria</taxon>
        <taxon>Bacillati</taxon>
        <taxon>Actinomycetota</taxon>
        <taxon>Actinomycetes</taxon>
        <taxon>Micrococcales</taxon>
        <taxon>Microbacteriaceae</taxon>
        <taxon>Microbacterium</taxon>
    </lineage>
</organism>
<reference evidence="9 10" key="1">
    <citation type="submission" date="2023-02" db="EMBL/GenBank/DDBJ databases">
        <title>Microbacterium betulae sp. nov., isolated from birch wood.</title>
        <authorList>
            <person name="Pasciak M."/>
            <person name="Pawlik K.J."/>
            <person name="Martynowski D."/>
            <person name="Laczmanski L."/>
            <person name="Ciekot J."/>
            <person name="Szponar B."/>
            <person name="Wojcik-Fatla A."/>
            <person name="Mackiewicz B."/>
            <person name="Farian E."/>
            <person name="Cholewa G."/>
            <person name="Cholewa A."/>
            <person name="Dutkiewicz J."/>
        </authorList>
    </citation>
    <scope>NUCLEOTIDE SEQUENCE [LARGE SCALE GENOMIC DNA]</scope>
    <source>
        <strain evidence="9 10">AB</strain>
    </source>
</reference>
<evidence type="ECO:0000256" key="2">
    <source>
        <dbReference type="ARBA" id="ARBA00010790"/>
    </source>
</evidence>
<dbReference type="Proteomes" id="UP001305498">
    <property type="component" value="Chromosome"/>
</dbReference>
<dbReference type="AlphaFoldDB" id="A0AA97FGC1"/>
<dbReference type="PROSITE" id="PS00623">
    <property type="entry name" value="GMC_OXRED_1"/>
    <property type="match status" value="1"/>
</dbReference>
<dbReference type="InterPro" id="IPR036188">
    <property type="entry name" value="FAD/NAD-bd_sf"/>
</dbReference>
<dbReference type="KEGG" id="mbet:N8K70_16520"/>